<dbReference type="KEGG" id="lfv:LF543_06215"/>
<evidence type="ECO:0008006" key="3">
    <source>
        <dbReference type="Google" id="ProtNLM"/>
    </source>
</evidence>
<sequence>MEIDEKEFVEAAGNDDFQKQATEMTLKALEADLKGNLKKMTDFIATNLKEDSIASASIKVSDHDIQLELQTSVINLPLDYAKNIAKITVGDGMKPINVYMIIVSPDVNRSKMRIDELADSTSFVKDPDGTYLAQFVDWTQDKLDQIAANEQDGKRSD</sequence>
<name>A0AAE6P3H1_9LACO</name>
<organism evidence="1 2">
    <name type="scientific">Fructilactobacillus fructivorans</name>
    <dbReference type="NCBI Taxonomy" id="1614"/>
    <lineage>
        <taxon>Bacteria</taxon>
        <taxon>Bacillati</taxon>
        <taxon>Bacillota</taxon>
        <taxon>Bacilli</taxon>
        <taxon>Lactobacillales</taxon>
        <taxon>Lactobacillaceae</taxon>
        <taxon>Fructilactobacillus</taxon>
    </lineage>
</organism>
<accession>A0AAE6P3H1</accession>
<reference evidence="1 2" key="1">
    <citation type="submission" date="2019-10" db="EMBL/GenBank/DDBJ databases">
        <title>Genome sequencing of Lactobacillus fructivorans.</title>
        <authorList>
            <person name="Kim K."/>
        </authorList>
    </citation>
    <scope>NUCLEOTIDE SEQUENCE [LARGE SCALE GENOMIC DNA]</scope>
    <source>
        <strain evidence="1 2">LF543</strain>
    </source>
</reference>
<proteinExistence type="predicted"/>
<dbReference type="EMBL" id="CP045562">
    <property type="protein sequence ID" value="QFX93152.1"/>
    <property type="molecule type" value="Genomic_DNA"/>
</dbReference>
<protein>
    <recommendedName>
        <fullName evidence="3">DUF2589 domain-containing protein</fullName>
    </recommendedName>
</protein>
<evidence type="ECO:0000313" key="2">
    <source>
        <dbReference type="Proteomes" id="UP000327194"/>
    </source>
</evidence>
<dbReference type="Proteomes" id="UP000327194">
    <property type="component" value="Chromosome"/>
</dbReference>
<dbReference type="RefSeq" id="WP_010022977.1">
    <property type="nucleotide sequence ID" value="NZ_AZDS01000004.1"/>
</dbReference>
<dbReference type="AlphaFoldDB" id="A0AAE6P3H1"/>
<evidence type="ECO:0000313" key="1">
    <source>
        <dbReference type="EMBL" id="QFX93152.1"/>
    </source>
</evidence>
<gene>
    <name evidence="1" type="ORF">LF543_06215</name>
</gene>